<feature type="region of interest" description="Disordered" evidence="2">
    <location>
        <begin position="328"/>
        <end position="360"/>
    </location>
</feature>
<protein>
    <recommendedName>
        <fullName evidence="3">C2H2-type domain-containing protein</fullName>
    </recommendedName>
</protein>
<keyword evidence="1" id="KW-0175">Coiled coil</keyword>
<feature type="compositionally biased region" description="Polar residues" evidence="2">
    <location>
        <begin position="182"/>
        <end position="193"/>
    </location>
</feature>
<dbReference type="PROSITE" id="PS00028">
    <property type="entry name" value="ZINC_FINGER_C2H2_1"/>
    <property type="match status" value="1"/>
</dbReference>
<dbReference type="SMART" id="SM00355">
    <property type="entry name" value="ZnF_C2H2"/>
    <property type="match status" value="4"/>
</dbReference>
<sequence length="360" mass="40029">MAEASTDLANPTCCRICGVEYFYHTKLVVHCKEEHPDIKPYRCPVCESTTTNNFDHLKRHMKGPCSRPNAAQEIAQLKLAAASNNNPTDAVTNMQSAFWRTTCRMCGYLAAHEKDLGYHFFDQHRAELWLFKCGRCGHGGSTVKKFLEHVQYNCNGDNTQSQEDGGLEDGHTDDGGAARTEQVGSASTTQEQTGPRPPMQPMHPMNGRAPSSRPTLSPTPPPSEKLQREFLLTDLMLQEVKQQLVHSLKEELGGVVESAMDKAFSLQQHQAQPTAVMNSTAHEAAKVQQGGIDQSGSKQALEAEARQLRIQLHAQATRLVEIEEQLQGGIKEDQEMEEDQDMLEQYGGEYEEEDSDGDEE</sequence>
<evidence type="ECO:0000259" key="3">
    <source>
        <dbReference type="PROSITE" id="PS00028"/>
    </source>
</evidence>
<evidence type="ECO:0000256" key="1">
    <source>
        <dbReference type="SAM" id="Coils"/>
    </source>
</evidence>
<proteinExistence type="predicted"/>
<reference evidence="4 5" key="1">
    <citation type="journal article" date="2022" name="G3 (Bethesda)">
        <title>Enemy or ally: a genomic approach to elucidate the lifestyle of Phyllosticta citrichinaensis.</title>
        <authorList>
            <person name="Buijs V.A."/>
            <person name="Groenewald J.Z."/>
            <person name="Haridas S."/>
            <person name="LaButti K.M."/>
            <person name="Lipzen A."/>
            <person name="Martin F.M."/>
            <person name="Barry K."/>
            <person name="Grigoriev I.V."/>
            <person name="Crous P.W."/>
            <person name="Seidl M.F."/>
        </authorList>
    </citation>
    <scope>NUCLEOTIDE SEQUENCE [LARGE SCALE GENOMIC DNA]</scope>
    <source>
        <strain evidence="4 5">CBS 129764</strain>
    </source>
</reference>
<keyword evidence="5" id="KW-1185">Reference proteome</keyword>
<dbReference type="EMBL" id="JBBWUH010000001">
    <property type="protein sequence ID" value="KAK8176943.1"/>
    <property type="molecule type" value="Genomic_DNA"/>
</dbReference>
<organism evidence="4 5">
    <name type="scientific">Phyllosticta citrichinensis</name>
    <dbReference type="NCBI Taxonomy" id="1130410"/>
    <lineage>
        <taxon>Eukaryota</taxon>
        <taxon>Fungi</taxon>
        <taxon>Dikarya</taxon>
        <taxon>Ascomycota</taxon>
        <taxon>Pezizomycotina</taxon>
        <taxon>Dothideomycetes</taxon>
        <taxon>Dothideomycetes incertae sedis</taxon>
        <taxon>Botryosphaeriales</taxon>
        <taxon>Phyllostictaceae</taxon>
        <taxon>Phyllosticta</taxon>
    </lineage>
</organism>
<dbReference type="Proteomes" id="UP001456524">
    <property type="component" value="Unassembled WGS sequence"/>
</dbReference>
<dbReference type="InterPro" id="IPR013087">
    <property type="entry name" value="Znf_C2H2_type"/>
</dbReference>
<evidence type="ECO:0000256" key="2">
    <source>
        <dbReference type="SAM" id="MobiDB-lite"/>
    </source>
</evidence>
<evidence type="ECO:0000313" key="5">
    <source>
        <dbReference type="Proteomes" id="UP001456524"/>
    </source>
</evidence>
<accession>A0ABR1Y518</accession>
<evidence type="ECO:0000313" key="4">
    <source>
        <dbReference type="EMBL" id="KAK8176943.1"/>
    </source>
</evidence>
<gene>
    <name evidence="4" type="ORF">IWX90DRAFT_473983</name>
</gene>
<name>A0ABR1Y518_9PEZI</name>
<comment type="caution">
    <text evidence="4">The sequence shown here is derived from an EMBL/GenBank/DDBJ whole genome shotgun (WGS) entry which is preliminary data.</text>
</comment>
<feature type="domain" description="C2H2-type" evidence="3">
    <location>
        <begin position="13"/>
        <end position="35"/>
    </location>
</feature>
<feature type="region of interest" description="Disordered" evidence="2">
    <location>
        <begin position="158"/>
        <end position="224"/>
    </location>
</feature>
<feature type="compositionally biased region" description="Acidic residues" evidence="2">
    <location>
        <begin position="349"/>
        <end position="360"/>
    </location>
</feature>
<dbReference type="Gene3D" id="3.30.160.60">
    <property type="entry name" value="Classic Zinc Finger"/>
    <property type="match status" value="1"/>
</dbReference>
<feature type="coiled-coil region" evidence="1">
    <location>
        <begin position="298"/>
        <end position="325"/>
    </location>
</feature>